<evidence type="ECO:0000256" key="9">
    <source>
        <dbReference type="ARBA" id="ARBA00023316"/>
    </source>
</evidence>
<comment type="subcellular location">
    <subcellularLocation>
        <location evidence="1">Cytoplasm</location>
    </subcellularLocation>
</comment>
<comment type="caution">
    <text evidence="12">The sequence shown here is derived from an EMBL/GenBank/DDBJ whole genome shotgun (WGS) entry which is preliminary data.</text>
</comment>
<dbReference type="GO" id="GO:0005737">
    <property type="term" value="C:cytoplasm"/>
    <property type="evidence" value="ECO:0007669"/>
    <property type="project" value="UniProtKB-SubCell"/>
</dbReference>
<keyword evidence="7" id="KW-0133">Cell shape</keyword>
<dbReference type="GO" id="GO:0008716">
    <property type="term" value="F:D-alanine-D-alanine ligase activity"/>
    <property type="evidence" value="ECO:0007669"/>
    <property type="project" value="InterPro"/>
</dbReference>
<dbReference type="Pfam" id="PF07478">
    <property type="entry name" value="Dala_Dala_lig_C"/>
    <property type="match status" value="1"/>
</dbReference>
<name>A0A0F9YW44_9BACT</name>
<dbReference type="GO" id="GO:0071555">
    <property type="term" value="P:cell wall organization"/>
    <property type="evidence" value="ECO:0007669"/>
    <property type="project" value="UniProtKB-KW"/>
</dbReference>
<keyword evidence="5 10" id="KW-0547">Nucleotide-binding</keyword>
<dbReference type="EMBL" id="LBOK01000026">
    <property type="protein sequence ID" value="KKP35689.1"/>
    <property type="molecule type" value="Genomic_DNA"/>
</dbReference>
<evidence type="ECO:0000256" key="6">
    <source>
        <dbReference type="ARBA" id="ARBA00022840"/>
    </source>
</evidence>
<dbReference type="GO" id="GO:0008360">
    <property type="term" value="P:regulation of cell shape"/>
    <property type="evidence" value="ECO:0007669"/>
    <property type="project" value="UniProtKB-KW"/>
</dbReference>
<keyword evidence="9" id="KW-0961">Cell wall biogenesis/degradation</keyword>
<gene>
    <name evidence="12" type="ORF">UR23_C0026G0003</name>
</gene>
<dbReference type="InterPro" id="IPR016185">
    <property type="entry name" value="PreATP-grasp_dom_sf"/>
</dbReference>
<dbReference type="InterPro" id="IPR011095">
    <property type="entry name" value="Dala_Dala_lig_C"/>
</dbReference>
<dbReference type="GO" id="GO:0009252">
    <property type="term" value="P:peptidoglycan biosynthetic process"/>
    <property type="evidence" value="ECO:0007669"/>
    <property type="project" value="UniProtKB-KW"/>
</dbReference>
<dbReference type="InterPro" id="IPR013815">
    <property type="entry name" value="ATP_grasp_subdomain_1"/>
</dbReference>
<evidence type="ECO:0000256" key="4">
    <source>
        <dbReference type="ARBA" id="ARBA00022598"/>
    </source>
</evidence>
<evidence type="ECO:0000256" key="10">
    <source>
        <dbReference type="PROSITE-ProRule" id="PRU00409"/>
    </source>
</evidence>
<dbReference type="AlphaFoldDB" id="A0A0F9YW44"/>
<evidence type="ECO:0000256" key="7">
    <source>
        <dbReference type="ARBA" id="ARBA00022960"/>
    </source>
</evidence>
<dbReference type="SUPFAM" id="SSF56059">
    <property type="entry name" value="Glutathione synthetase ATP-binding domain-like"/>
    <property type="match status" value="1"/>
</dbReference>
<sequence>MAVKTIAFLYNVRHKYPDPKDYLNQVEEGDFDDPETIKWQIKHLGNLGYRIIPIEADERAYLILYKLKNKIDLVFSIAEGKHGRDRELQIPAMLEMLKIPYTGCSPLTQGIILDKARAKEIFIVNGIPTLPFQIFHSENENLKKDFKFPLIVKPVAEGSSMGITNKSVVYDFKSFRKQIKKVIDNFKEAVMVEPFLTGREFSIAMLGNPPEILPIIEPDHSLLPKKYLPFDSLEVKWFFEEQGHADYLACPAKIDKELEEKLRMICFDVWEALEVDDWCRLDIRCDQKNNPYVLEVNSPPGMIPPEVSMTSYFPLAARTAGIDYESLLKTIIKAAFKRYKK</sequence>
<evidence type="ECO:0000256" key="2">
    <source>
        <dbReference type="ARBA" id="ARBA00010871"/>
    </source>
</evidence>
<comment type="similarity">
    <text evidence="2">Belongs to the D-alanine--D-alanine ligase family.</text>
</comment>
<feature type="domain" description="ATP-grasp" evidence="11">
    <location>
        <begin position="119"/>
        <end position="333"/>
    </location>
</feature>
<dbReference type="PANTHER" id="PTHR23132">
    <property type="entry name" value="D-ALANINE--D-ALANINE LIGASE"/>
    <property type="match status" value="1"/>
</dbReference>
<dbReference type="Gene3D" id="3.30.1490.20">
    <property type="entry name" value="ATP-grasp fold, A domain"/>
    <property type="match status" value="1"/>
</dbReference>
<evidence type="ECO:0000256" key="5">
    <source>
        <dbReference type="ARBA" id="ARBA00022741"/>
    </source>
</evidence>
<dbReference type="SUPFAM" id="SSF52440">
    <property type="entry name" value="PreATP-grasp domain"/>
    <property type="match status" value="1"/>
</dbReference>
<keyword evidence="8" id="KW-0573">Peptidoglycan synthesis</keyword>
<protein>
    <submittedName>
        <fullName evidence="12">D-alanine-D-alanine ligase</fullName>
    </submittedName>
</protein>
<evidence type="ECO:0000256" key="8">
    <source>
        <dbReference type="ARBA" id="ARBA00022984"/>
    </source>
</evidence>
<organism evidence="12 13">
    <name type="scientific">Candidatus Roizmanbacteria bacterium GW2011_GWA2_32_13</name>
    <dbReference type="NCBI Taxonomy" id="1618475"/>
    <lineage>
        <taxon>Bacteria</taxon>
        <taxon>Candidatus Roizmaniibacteriota</taxon>
    </lineage>
</organism>
<dbReference type="PROSITE" id="PS00844">
    <property type="entry name" value="DALA_DALA_LIGASE_2"/>
    <property type="match status" value="1"/>
</dbReference>
<evidence type="ECO:0000259" key="11">
    <source>
        <dbReference type="PROSITE" id="PS50975"/>
    </source>
</evidence>
<dbReference type="PANTHER" id="PTHR23132:SF23">
    <property type="entry name" value="D-ALANINE--D-ALANINE LIGASE B"/>
    <property type="match status" value="1"/>
</dbReference>
<keyword evidence="4 12" id="KW-0436">Ligase</keyword>
<keyword evidence="3" id="KW-0963">Cytoplasm</keyword>
<dbReference type="InterPro" id="IPR000291">
    <property type="entry name" value="D-Ala_lig_Van_CS"/>
</dbReference>
<keyword evidence="6 10" id="KW-0067">ATP-binding</keyword>
<dbReference type="Proteomes" id="UP000034349">
    <property type="component" value="Unassembled WGS sequence"/>
</dbReference>
<reference evidence="12 13" key="1">
    <citation type="journal article" date="2015" name="Nature">
        <title>rRNA introns, odd ribosomes, and small enigmatic genomes across a large radiation of phyla.</title>
        <authorList>
            <person name="Brown C.T."/>
            <person name="Hug L.A."/>
            <person name="Thomas B.C."/>
            <person name="Sharon I."/>
            <person name="Castelle C.J."/>
            <person name="Singh A."/>
            <person name="Wilkins M.J."/>
            <person name="Williams K.H."/>
            <person name="Banfield J.F."/>
        </authorList>
    </citation>
    <scope>NUCLEOTIDE SEQUENCE [LARGE SCALE GENOMIC DNA]</scope>
</reference>
<dbReference type="PROSITE" id="PS50975">
    <property type="entry name" value="ATP_GRASP"/>
    <property type="match status" value="1"/>
</dbReference>
<accession>A0A0F9YW44</accession>
<evidence type="ECO:0000313" key="13">
    <source>
        <dbReference type="Proteomes" id="UP000034349"/>
    </source>
</evidence>
<dbReference type="GO" id="GO:0046872">
    <property type="term" value="F:metal ion binding"/>
    <property type="evidence" value="ECO:0007669"/>
    <property type="project" value="InterPro"/>
</dbReference>
<evidence type="ECO:0000256" key="3">
    <source>
        <dbReference type="ARBA" id="ARBA00022490"/>
    </source>
</evidence>
<dbReference type="Gene3D" id="3.40.50.20">
    <property type="match status" value="1"/>
</dbReference>
<dbReference type="InterPro" id="IPR011761">
    <property type="entry name" value="ATP-grasp"/>
</dbReference>
<dbReference type="Gene3D" id="3.30.470.20">
    <property type="entry name" value="ATP-grasp fold, B domain"/>
    <property type="match status" value="1"/>
</dbReference>
<dbReference type="GO" id="GO:0005524">
    <property type="term" value="F:ATP binding"/>
    <property type="evidence" value="ECO:0007669"/>
    <property type="project" value="UniProtKB-UniRule"/>
</dbReference>
<evidence type="ECO:0000256" key="1">
    <source>
        <dbReference type="ARBA" id="ARBA00004496"/>
    </source>
</evidence>
<evidence type="ECO:0000313" key="12">
    <source>
        <dbReference type="EMBL" id="KKP35689.1"/>
    </source>
</evidence>
<proteinExistence type="inferred from homology"/>